<evidence type="ECO:0000313" key="4">
    <source>
        <dbReference type="Proteomes" id="UP000198901"/>
    </source>
</evidence>
<dbReference type="InterPro" id="IPR036514">
    <property type="entry name" value="SGNH_hydro_sf"/>
</dbReference>
<dbReference type="Proteomes" id="UP000198901">
    <property type="component" value="Unassembled WGS sequence"/>
</dbReference>
<dbReference type="NCBIfam" id="TIGR04183">
    <property type="entry name" value="Por_Secre_tail"/>
    <property type="match status" value="1"/>
</dbReference>
<dbReference type="RefSeq" id="WP_093200100.1">
    <property type="nucleotide sequence ID" value="NZ_FNGS01000003.1"/>
</dbReference>
<dbReference type="Pfam" id="PF03629">
    <property type="entry name" value="SASA"/>
    <property type="match status" value="1"/>
</dbReference>
<dbReference type="OrthoDB" id="1488710at2"/>
<feature type="domain" description="Sialate O-acetylesterase" evidence="2">
    <location>
        <begin position="118"/>
        <end position="331"/>
    </location>
</feature>
<evidence type="ECO:0000259" key="2">
    <source>
        <dbReference type="Pfam" id="PF03629"/>
    </source>
</evidence>
<gene>
    <name evidence="3" type="ORF">SAMN04488090_1590</name>
</gene>
<dbReference type="GO" id="GO:0016788">
    <property type="term" value="F:hydrolase activity, acting on ester bonds"/>
    <property type="evidence" value="ECO:0007669"/>
    <property type="project" value="UniProtKB-ARBA"/>
</dbReference>
<dbReference type="InterPro" id="IPR026444">
    <property type="entry name" value="Secre_tail"/>
</dbReference>
<organism evidence="3 4">
    <name type="scientific">Siphonobacter aquaeclarae</name>
    <dbReference type="NCBI Taxonomy" id="563176"/>
    <lineage>
        <taxon>Bacteria</taxon>
        <taxon>Pseudomonadati</taxon>
        <taxon>Bacteroidota</taxon>
        <taxon>Cytophagia</taxon>
        <taxon>Cytophagales</taxon>
        <taxon>Cytophagaceae</taxon>
        <taxon>Siphonobacter</taxon>
    </lineage>
</organism>
<keyword evidence="4" id="KW-1185">Reference proteome</keyword>
<evidence type="ECO:0000313" key="3">
    <source>
        <dbReference type="EMBL" id="SDL73240.1"/>
    </source>
</evidence>
<name>A0A1G9MG54_9BACT</name>
<sequence length="922" mass="99334">MYFRNLVFIFLLVPVITHAQIAVTFPLNRIVLQRNNANQTKMQIAGTYYQAVDKVEAKLTPVNGGNLIDWTTIQQSPSGGAFAGALTVSGGWYTLEVRGSYQGNVVATDRVDRVGVGEVFVVAGQSNARGVPGTAIPDPSDERISIADGSNYEDGFPSNPQSPAFKRMTAGSNVLPNGPNSWYWGMVGEILTRRLNVPILFYNAATDRTTVQNWRESSEGIRTQNRYCTSCGEAGYYPQGIPYDNLKNTLNYYCSLTGVRGVLWHQGEADDWTMKTSTASYVSDLTKVIAKSRSDFGYNRLSWMVSRVSYNSGQTWQATINGQNQVIASVSDVYPGPATDGIDIPRVDPPGDVHFHGEALPTVAQAWGNSLTDAYFANTAPMEAADLLSISAACAGTNTLTLTVPGQTPYAWSNGATGSNVTVGQGTYFAKVKSGNKTRFSAPYKVPSVPTINSNDLKYTGGNAYYCEGSSPVLTSSYNTGNTWSTGATTQSISLAPNGGSYSLKYKDVLGCEFASGTVQIIQRSRPAKPSISADGSTTFCEGTGRNLSVDQNASSYLWSNGSNNKTIQPSTSGVYTAQVVDEYQCTSAASDGIQVTVNPAPAKPSITASRTISGGSVSLCDGENVTLTSSASESGYNWNYQSQTSAGITVNQNGSFQVQTISKANCYSPWSDAVGVKVNPLPAKPTTRVKDGLLAFCEGKTVTLEAITDQKASWVSGTTQVSDNATLKTGISGTYYAQATDQNNCKNLSDPVTVSSRPNPQTPTIVAISPYTLQAKADIPGTQNSWFIGEDTLTFNSVYFKPLKEGTYRVSSVIRYTVDTGSFTCFSAVSQPYTFAYNANSDNFIVYPNFSTTGDFTLETKDVWKNADVSVTTMNGTVIYQGRVTEFNERKFLRLGTQPGVYILRIQTATETRTKRLVVRP</sequence>
<dbReference type="AlphaFoldDB" id="A0A1G9MG54"/>
<evidence type="ECO:0000256" key="1">
    <source>
        <dbReference type="ARBA" id="ARBA00022801"/>
    </source>
</evidence>
<reference evidence="3 4" key="1">
    <citation type="submission" date="2016-10" db="EMBL/GenBank/DDBJ databases">
        <authorList>
            <person name="de Groot N.N."/>
        </authorList>
    </citation>
    <scope>NUCLEOTIDE SEQUENCE [LARGE SCALE GENOMIC DNA]</scope>
    <source>
        <strain evidence="3 4">DSM 21668</strain>
    </source>
</reference>
<keyword evidence="1" id="KW-0378">Hydrolase</keyword>
<dbReference type="STRING" id="563176.SAMN04488090_1590"/>
<protein>
    <submittedName>
        <fullName evidence="3">Por secretion system C-terminal sorting domain-containing protein</fullName>
    </submittedName>
</protein>
<dbReference type="InterPro" id="IPR005181">
    <property type="entry name" value="SASA"/>
</dbReference>
<dbReference type="SUPFAM" id="SSF52266">
    <property type="entry name" value="SGNH hydrolase"/>
    <property type="match status" value="1"/>
</dbReference>
<dbReference type="EMBL" id="FNGS01000003">
    <property type="protein sequence ID" value="SDL73240.1"/>
    <property type="molecule type" value="Genomic_DNA"/>
</dbReference>
<accession>A0A1G9MG54</accession>
<proteinExistence type="predicted"/>
<dbReference type="Gene3D" id="3.40.50.1110">
    <property type="entry name" value="SGNH hydrolase"/>
    <property type="match status" value="1"/>
</dbReference>